<reference evidence="4 5" key="1">
    <citation type="submission" date="2020-08" db="EMBL/GenBank/DDBJ databases">
        <title>Genomic Encyclopedia of Type Strains, Phase III (KMG-III): the genomes of soil and plant-associated and newly described type strains.</title>
        <authorList>
            <person name="Whitman W."/>
        </authorList>
    </citation>
    <scope>NUCLEOTIDE SEQUENCE [LARGE SCALE GENOMIC DNA]</scope>
    <source>
        <strain evidence="4 5">CECT 3265</strain>
    </source>
</reference>
<proteinExistence type="inferred from homology"/>
<dbReference type="GO" id="GO:0046872">
    <property type="term" value="F:metal ion binding"/>
    <property type="evidence" value="ECO:0007669"/>
    <property type="project" value="InterPro"/>
</dbReference>
<feature type="chain" id="PRO_5039578396" evidence="2">
    <location>
        <begin position="21"/>
        <end position="195"/>
    </location>
</feature>
<keyword evidence="4" id="KW-0560">Oxidoreductase</keyword>
<evidence type="ECO:0000313" key="4">
    <source>
        <dbReference type="EMBL" id="MBB4887219.1"/>
    </source>
</evidence>
<evidence type="ECO:0000256" key="1">
    <source>
        <dbReference type="ARBA" id="ARBA00010457"/>
    </source>
</evidence>
<keyword evidence="5" id="KW-1185">Reference proteome</keyword>
<dbReference type="SUPFAM" id="SSF49329">
    <property type="entry name" value="Cu,Zn superoxide dismutase-like"/>
    <property type="match status" value="1"/>
</dbReference>
<gene>
    <name evidence="4" type="ORF">FHS38_003273</name>
</gene>
<organism evidence="4 5">
    <name type="scientific">Streptomyces netropsis</name>
    <name type="common">Streptoverticillium netropsis</name>
    <dbReference type="NCBI Taxonomy" id="55404"/>
    <lineage>
        <taxon>Bacteria</taxon>
        <taxon>Bacillati</taxon>
        <taxon>Actinomycetota</taxon>
        <taxon>Actinomycetes</taxon>
        <taxon>Kitasatosporales</taxon>
        <taxon>Streptomycetaceae</taxon>
        <taxon>Streptomyces</taxon>
    </lineage>
</organism>
<evidence type="ECO:0000313" key="5">
    <source>
        <dbReference type="Proteomes" id="UP000556436"/>
    </source>
</evidence>
<evidence type="ECO:0000259" key="3">
    <source>
        <dbReference type="Pfam" id="PF00080"/>
    </source>
</evidence>
<dbReference type="Gene3D" id="2.60.40.200">
    <property type="entry name" value="Superoxide dismutase, copper/zinc binding domain"/>
    <property type="match status" value="1"/>
</dbReference>
<dbReference type="InterPro" id="IPR036423">
    <property type="entry name" value="SOD-like_Cu/Zn_dom_sf"/>
</dbReference>
<evidence type="ECO:0000256" key="2">
    <source>
        <dbReference type="SAM" id="SignalP"/>
    </source>
</evidence>
<dbReference type="RefSeq" id="WP_229821969.1">
    <property type="nucleotide sequence ID" value="NZ_BMRW01000002.1"/>
</dbReference>
<dbReference type="EC" id="1.15.1.1" evidence="4"/>
<dbReference type="GO" id="GO:0004784">
    <property type="term" value="F:superoxide dismutase activity"/>
    <property type="evidence" value="ECO:0007669"/>
    <property type="project" value="UniProtKB-EC"/>
</dbReference>
<dbReference type="EMBL" id="JACHJG010000006">
    <property type="protein sequence ID" value="MBB4887219.1"/>
    <property type="molecule type" value="Genomic_DNA"/>
</dbReference>
<comment type="caution">
    <text evidence="4">The sequence shown here is derived from an EMBL/GenBank/DDBJ whole genome shotgun (WGS) entry which is preliminary data.</text>
</comment>
<dbReference type="Proteomes" id="UP000556436">
    <property type="component" value="Unassembled WGS sequence"/>
</dbReference>
<feature type="signal peptide" evidence="2">
    <location>
        <begin position="1"/>
        <end position="20"/>
    </location>
</feature>
<accession>A0A7W7LBZ1</accession>
<dbReference type="AlphaFoldDB" id="A0A7W7LBZ1"/>
<dbReference type="Pfam" id="PF00080">
    <property type="entry name" value="Sod_Cu"/>
    <property type="match status" value="1"/>
</dbReference>
<protein>
    <submittedName>
        <fullName evidence="4">Cu-Zn family superoxide dismutase</fullName>
        <ecNumber evidence="4">1.15.1.1</ecNumber>
    </submittedName>
</protein>
<feature type="domain" description="Superoxide dismutase copper/zinc binding" evidence="3">
    <location>
        <begin position="68"/>
        <end position="190"/>
    </location>
</feature>
<dbReference type="InterPro" id="IPR001424">
    <property type="entry name" value="SOD_Cu_Zn_dom"/>
</dbReference>
<sequence>MAFMTTVLAASLALTPGLSTLSTTDSTSPIDGTQTGAVTVVETFRAAAGAGYGAVTYDPGSVPLGSHVTVRERTSDRGTWFELRLVGVQANRTFGAHVHQQPCGDSATSGGGHYQNVKDPVLPSVDPAYANALNEAWLDLTTDAHGNGRSETSVRWRVRAGEARSIVVHEHATDTRPGHAGTAGGRLACVSVPFV</sequence>
<comment type="similarity">
    <text evidence="1">Belongs to the Cu-Zn superoxide dismutase family.</text>
</comment>
<keyword evidence="2" id="KW-0732">Signal</keyword>
<name>A0A7W7LBZ1_STRNE</name>